<organism evidence="1 2">
    <name type="scientific">Aspergillus fumigatus (strain CBS 144.89 / FGSC A1163 / CEA10)</name>
    <name type="common">Neosartorya fumigata</name>
    <dbReference type="NCBI Taxonomy" id="451804"/>
    <lineage>
        <taxon>Eukaryota</taxon>
        <taxon>Fungi</taxon>
        <taxon>Dikarya</taxon>
        <taxon>Ascomycota</taxon>
        <taxon>Pezizomycotina</taxon>
        <taxon>Eurotiomycetes</taxon>
        <taxon>Eurotiomycetidae</taxon>
        <taxon>Eurotiales</taxon>
        <taxon>Aspergillaceae</taxon>
        <taxon>Aspergillus</taxon>
        <taxon>Aspergillus subgen. Fumigati</taxon>
    </lineage>
</organism>
<evidence type="ECO:0000313" key="2">
    <source>
        <dbReference type="Proteomes" id="UP000001699"/>
    </source>
</evidence>
<accession>B0XWI2</accession>
<name>B0XWI2_ASPFC</name>
<keyword evidence="2" id="KW-1185">Reference proteome</keyword>
<dbReference type="Proteomes" id="UP000001699">
    <property type="component" value="Unassembled WGS sequence"/>
</dbReference>
<evidence type="ECO:0000313" key="1">
    <source>
        <dbReference type="EMBL" id="EDP52435.1"/>
    </source>
</evidence>
<proteinExistence type="predicted"/>
<gene>
    <name evidence="1" type="ORF">AFUB_036010</name>
</gene>
<dbReference type="EMBL" id="DS499596">
    <property type="protein sequence ID" value="EDP52435.1"/>
    <property type="molecule type" value="Genomic_DNA"/>
</dbReference>
<sequence length="56" mass="6181">MNEVVSNSSTVNFPAQATNYQMTLAWFALGSWFEASIVLCSLEYSTEDSVSTTFFG</sequence>
<dbReference type="VEuPathDB" id="FungiDB:AFUB_036010"/>
<protein>
    <submittedName>
        <fullName evidence="1">Uncharacterized protein</fullName>
    </submittedName>
</protein>
<reference evidence="1 2" key="1">
    <citation type="journal article" date="2008" name="PLoS Genet.">
        <title>Genomic islands in the pathogenic filamentous fungus Aspergillus fumigatus.</title>
        <authorList>
            <person name="Fedorova N.D."/>
            <person name="Khaldi N."/>
            <person name="Joardar V.S."/>
            <person name="Maiti R."/>
            <person name="Amedeo P."/>
            <person name="Anderson M.J."/>
            <person name="Crabtree J."/>
            <person name="Silva J.C."/>
            <person name="Badger J.H."/>
            <person name="Albarraq A."/>
            <person name="Angiuoli S."/>
            <person name="Bussey H."/>
            <person name="Bowyer P."/>
            <person name="Cotty P.J."/>
            <person name="Dyer P.S."/>
            <person name="Egan A."/>
            <person name="Galens K."/>
            <person name="Fraser-Liggett C.M."/>
            <person name="Haas B.J."/>
            <person name="Inman J.M."/>
            <person name="Kent R."/>
            <person name="Lemieux S."/>
            <person name="Malavazi I."/>
            <person name="Orvis J."/>
            <person name="Roemer T."/>
            <person name="Ronning C.M."/>
            <person name="Sundaram J.P."/>
            <person name="Sutton G."/>
            <person name="Turner G."/>
            <person name="Venter J.C."/>
            <person name="White O.R."/>
            <person name="Whitty B.R."/>
            <person name="Youngman P."/>
            <person name="Wolfe K.H."/>
            <person name="Goldman G.H."/>
            <person name="Wortman J.R."/>
            <person name="Jiang B."/>
            <person name="Denning D.W."/>
            <person name="Nierman W.C."/>
        </authorList>
    </citation>
    <scope>NUCLEOTIDE SEQUENCE [LARGE SCALE GENOMIC DNA]</scope>
    <source>
        <strain evidence="2">CBS 144.89 / FGSC A1163 / CEA10</strain>
    </source>
</reference>
<dbReference type="AlphaFoldDB" id="B0XWI2"/>
<dbReference type="HOGENOM" id="CLU_3013784_0_0_1"/>